<proteinExistence type="predicted"/>
<sequence>MIWLVFKTLLSPILLPYKISMYGIYTLPVGLIRSTLRVIGIELDTFLLAEFMIILYQYTAVAFSFGVTIGVVNLCIFYVIGELFNWFENLLRVDISGFLPTKKESTRSSSPNVEETTSPLPLSPAQLPVPEEPIISVNKRHQLSLHMDTNNSRQRVGSARVVVGKSDTCTEADTESGDTTVVTTFTDLNPESVSEITDATEFSDRTK</sequence>
<comment type="caution">
    <text evidence="3">The sequence shown here is derived from an EMBL/GenBank/DDBJ whole genome shotgun (WGS) entry which is preliminary data.</text>
</comment>
<evidence type="ECO:0000256" key="2">
    <source>
        <dbReference type="SAM" id="Phobius"/>
    </source>
</evidence>
<protein>
    <submittedName>
        <fullName evidence="3">Uncharacterized protein</fullName>
    </submittedName>
</protein>
<evidence type="ECO:0000313" key="4">
    <source>
        <dbReference type="Proteomes" id="UP000307173"/>
    </source>
</evidence>
<feature type="transmembrane region" description="Helical" evidence="2">
    <location>
        <begin position="21"/>
        <end position="41"/>
    </location>
</feature>
<feature type="compositionally biased region" description="Polar residues" evidence="1">
    <location>
        <begin position="107"/>
        <end position="120"/>
    </location>
</feature>
<keyword evidence="4" id="KW-1185">Reference proteome</keyword>
<feature type="transmembrane region" description="Helical" evidence="2">
    <location>
        <begin position="53"/>
        <end position="80"/>
    </location>
</feature>
<dbReference type="AlphaFoldDB" id="A0A4T0X7A8"/>
<name>A0A4T0X7A8_9ASCO</name>
<reference evidence="3 4" key="1">
    <citation type="journal article" date="2019" name="Front. Genet.">
        <title>Whole-Genome Sequencing of the Opportunistic Yeast Pathogen Candida inconspicua Uncovers Its Hybrid Origin.</title>
        <authorList>
            <person name="Mixao V."/>
            <person name="Hansen A.P."/>
            <person name="Saus E."/>
            <person name="Boekhout T."/>
            <person name="Lass-Florl C."/>
            <person name="Gabaldon T."/>
        </authorList>
    </citation>
    <scope>NUCLEOTIDE SEQUENCE [LARGE SCALE GENOMIC DNA]</scope>
    <source>
        <strain evidence="3 4">CBS 180</strain>
    </source>
</reference>
<dbReference type="Proteomes" id="UP000307173">
    <property type="component" value="Unassembled WGS sequence"/>
</dbReference>
<gene>
    <name evidence="3" type="ORF">CANINC_000116</name>
</gene>
<evidence type="ECO:0000256" key="1">
    <source>
        <dbReference type="SAM" id="MobiDB-lite"/>
    </source>
</evidence>
<evidence type="ECO:0000313" key="3">
    <source>
        <dbReference type="EMBL" id="TID31275.1"/>
    </source>
</evidence>
<feature type="region of interest" description="Disordered" evidence="1">
    <location>
        <begin position="103"/>
        <end position="125"/>
    </location>
</feature>
<keyword evidence="2" id="KW-0472">Membrane</keyword>
<organism evidence="3 4">
    <name type="scientific">Pichia inconspicua</name>
    <dbReference type="NCBI Taxonomy" id="52247"/>
    <lineage>
        <taxon>Eukaryota</taxon>
        <taxon>Fungi</taxon>
        <taxon>Dikarya</taxon>
        <taxon>Ascomycota</taxon>
        <taxon>Saccharomycotina</taxon>
        <taxon>Pichiomycetes</taxon>
        <taxon>Pichiales</taxon>
        <taxon>Pichiaceae</taxon>
        <taxon>Pichia</taxon>
    </lineage>
</organism>
<accession>A0A4T0X7A8</accession>
<dbReference type="EMBL" id="SELW01000033">
    <property type="protein sequence ID" value="TID31275.1"/>
    <property type="molecule type" value="Genomic_DNA"/>
</dbReference>
<keyword evidence="2" id="KW-1133">Transmembrane helix</keyword>
<keyword evidence="2" id="KW-0812">Transmembrane</keyword>